<evidence type="ECO:0000259" key="3">
    <source>
        <dbReference type="PROSITE" id="PS50994"/>
    </source>
</evidence>
<accession>F0W7B6</accession>
<dbReference type="PROSITE" id="PS50878">
    <property type="entry name" value="RT_POL"/>
    <property type="match status" value="1"/>
</dbReference>
<dbReference type="InterPro" id="IPR041588">
    <property type="entry name" value="Integrase_H2C2"/>
</dbReference>
<dbReference type="InterPro" id="IPR001584">
    <property type="entry name" value="Integrase_cat-core"/>
</dbReference>
<feature type="domain" description="Integrase catalytic" evidence="3">
    <location>
        <begin position="649"/>
        <end position="810"/>
    </location>
</feature>
<dbReference type="Gene3D" id="3.30.70.270">
    <property type="match status" value="2"/>
</dbReference>
<dbReference type="Pfam" id="PF00665">
    <property type="entry name" value="rve"/>
    <property type="match status" value="1"/>
</dbReference>
<dbReference type="InterPro" id="IPR012337">
    <property type="entry name" value="RNaseH-like_sf"/>
</dbReference>
<dbReference type="InterPro" id="IPR000477">
    <property type="entry name" value="RT_dom"/>
</dbReference>
<dbReference type="Gene3D" id="3.30.420.10">
    <property type="entry name" value="Ribonuclease H-like superfamily/Ribonuclease H"/>
    <property type="match status" value="1"/>
</dbReference>
<reference evidence="4" key="1">
    <citation type="journal article" date="2011" name="PLoS Biol.">
        <title>Gene gain and loss during evolution of obligate parasitism in the white rust pathogen of Arabidopsis thaliana.</title>
        <authorList>
            <person name="Kemen E."/>
            <person name="Gardiner A."/>
            <person name="Schultz-Larsen T."/>
            <person name="Kemen A.C."/>
            <person name="Balmuth A.L."/>
            <person name="Robert-Seilaniantz A."/>
            <person name="Bailey K."/>
            <person name="Holub E."/>
            <person name="Studholme D.J."/>
            <person name="Maclean D."/>
            <person name="Jones J.D."/>
        </authorList>
    </citation>
    <scope>NUCLEOTIDE SEQUENCE</scope>
</reference>
<dbReference type="PROSITE" id="PS50994">
    <property type="entry name" value="INTEGRASE"/>
    <property type="match status" value="1"/>
</dbReference>
<proteinExistence type="predicted"/>
<dbReference type="InterPro" id="IPR050951">
    <property type="entry name" value="Retrovirus_Pol_polyprotein"/>
</dbReference>
<dbReference type="GO" id="GO:0003824">
    <property type="term" value="F:catalytic activity"/>
    <property type="evidence" value="ECO:0007669"/>
    <property type="project" value="UniProtKB-KW"/>
</dbReference>
<protein>
    <submittedName>
        <fullName evidence="4">PREDICTED: similar to OSJNBa0011F23.1 putative</fullName>
    </submittedName>
</protein>
<dbReference type="SUPFAM" id="SSF56672">
    <property type="entry name" value="DNA/RNA polymerases"/>
    <property type="match status" value="1"/>
</dbReference>
<dbReference type="GO" id="GO:0003676">
    <property type="term" value="F:nucleic acid binding"/>
    <property type="evidence" value="ECO:0007669"/>
    <property type="project" value="InterPro"/>
</dbReference>
<dbReference type="HOGENOM" id="CLU_000384_38_0_1"/>
<gene>
    <name evidence="4" type="primary">AlNc14C28G2736</name>
    <name evidence="4" type="ORF">ALNC14_031580</name>
</gene>
<dbReference type="Pfam" id="PF17921">
    <property type="entry name" value="Integrase_H2C2"/>
    <property type="match status" value="1"/>
</dbReference>
<dbReference type="InterPro" id="IPR036397">
    <property type="entry name" value="RNaseH_sf"/>
</dbReference>
<dbReference type="InterPro" id="IPR041577">
    <property type="entry name" value="RT_RNaseH_2"/>
</dbReference>
<sequence length="865" mass="97148">MSICATDGFSTLGVEVQCVFSDCFVGNVPRYIPSINTLLFLPLKEDSSCSEAVSGPVLKRSWMTSNESMYAELDAIVSDGEEQRIAPTCRILDSCEEVLHEADEESMDDREIQMDTVRTILKSRLEEVKAAGASKSSVDRLELVLAKYENVFRVEFAADPPVKVPALKVRLKEGVEPIMAGSRRKTRFNLSQSRLTLGSAPRIVSKKETGDYRMTVDLRAVNAATVPMSWPMPHLEVLLASLEGAKCYFSLDCFRFYWQLPLDKDSRDYFTVVTPGGLYTGKGVVMGSTDAVAFAQQVAEQVMKPVLHHGVQVWLDDFLGYAETESKLIDVLEVVLSRCEEYGVKLHPKKCVFLAFETIWCGKKILGNGVSHCTARIQGLCDTGNPITASDLQQFLCAVNWMRNNIPNYSQLVQDLHELLEDAMKAAKCRKKRKLVQIRLAEYGWSSKHHRCRQNVKEALYAMVPMAHPKDDWDVCVYTDASKDHRGAIVTQVEPGKFNKTFVEQDHYPLAFISGSFKGTSARWATVEKEVFLIVETCKRLEYLLLREKAEVADGKLHLDEDKDTGVLVDSRQRIWIPDGAADLQQRLCVVAHAGSAGHRGLTKTMNVLSNHLVWSSMNHDVKEFVLRCLRCLLSRGGKCPRPFGEPLRSTKPNKILHFDYLAMPRGDDELCYVLVLKGRMSGFCELVPTTMANTDVTVHAILDWFIRYGLVSVWVSDRGSHFKNEVMAKLCKLLGTQHHFVTAYCPWANGSVEVLNRQLLKTMRSLLSERKLKFKNWPVLLPFYQSAVNQVPSSRLGGIAPVTGFAALPAGDPISLLYQPARMDRLRSMTLLEVQATQKQTIVELQEKIDRTHHALSDVTNGKL</sequence>
<dbReference type="CDD" id="cd01647">
    <property type="entry name" value="RT_LTR"/>
    <property type="match status" value="1"/>
</dbReference>
<dbReference type="PANTHER" id="PTHR37984">
    <property type="entry name" value="PROTEIN CBG26694"/>
    <property type="match status" value="1"/>
</dbReference>
<dbReference type="Gene3D" id="1.10.340.70">
    <property type="match status" value="1"/>
</dbReference>
<dbReference type="Pfam" id="PF17919">
    <property type="entry name" value="RT_RNaseH_2"/>
    <property type="match status" value="1"/>
</dbReference>
<reference evidence="4" key="2">
    <citation type="submission" date="2011-02" db="EMBL/GenBank/DDBJ databases">
        <authorList>
            <person name="MacLean D."/>
        </authorList>
    </citation>
    <scope>NUCLEOTIDE SEQUENCE</scope>
</reference>
<dbReference type="GO" id="GO:0015074">
    <property type="term" value="P:DNA integration"/>
    <property type="evidence" value="ECO:0007669"/>
    <property type="project" value="InterPro"/>
</dbReference>
<dbReference type="Gene3D" id="3.10.10.10">
    <property type="entry name" value="HIV Type 1 Reverse Transcriptase, subunit A, domain 1"/>
    <property type="match status" value="1"/>
</dbReference>
<dbReference type="Pfam" id="PF00078">
    <property type="entry name" value="RVT_1"/>
    <property type="match status" value="1"/>
</dbReference>
<keyword evidence="1" id="KW-0511">Multifunctional enzyme</keyword>
<evidence type="ECO:0000313" key="4">
    <source>
        <dbReference type="EMBL" id="CCA17015.1"/>
    </source>
</evidence>
<dbReference type="SUPFAM" id="SSF53098">
    <property type="entry name" value="Ribonuclease H-like"/>
    <property type="match status" value="1"/>
</dbReference>
<feature type="domain" description="Reverse transcriptase" evidence="2">
    <location>
        <begin position="185"/>
        <end position="365"/>
    </location>
</feature>
<name>F0W7B6_9STRA</name>
<evidence type="ECO:0000259" key="2">
    <source>
        <dbReference type="PROSITE" id="PS50878"/>
    </source>
</evidence>
<dbReference type="EMBL" id="FR824073">
    <property type="protein sequence ID" value="CCA17015.1"/>
    <property type="molecule type" value="Genomic_DNA"/>
</dbReference>
<dbReference type="InterPro" id="IPR043502">
    <property type="entry name" value="DNA/RNA_pol_sf"/>
</dbReference>
<dbReference type="PANTHER" id="PTHR37984:SF5">
    <property type="entry name" value="PROTEIN NYNRIN-LIKE"/>
    <property type="match status" value="1"/>
</dbReference>
<dbReference type="AlphaFoldDB" id="F0W7B6"/>
<dbReference type="InterPro" id="IPR043128">
    <property type="entry name" value="Rev_trsase/Diguanyl_cyclase"/>
</dbReference>
<evidence type="ECO:0000256" key="1">
    <source>
        <dbReference type="ARBA" id="ARBA00023268"/>
    </source>
</evidence>
<organism evidence="4">
    <name type="scientific">Albugo laibachii Nc14</name>
    <dbReference type="NCBI Taxonomy" id="890382"/>
    <lineage>
        <taxon>Eukaryota</taxon>
        <taxon>Sar</taxon>
        <taxon>Stramenopiles</taxon>
        <taxon>Oomycota</taxon>
        <taxon>Peronosporomycetes</taxon>
        <taxon>Albuginales</taxon>
        <taxon>Albuginaceae</taxon>
        <taxon>Albugo</taxon>
    </lineage>
</organism>